<dbReference type="EMBL" id="LN649230">
    <property type="protein sequence ID" value="CEI60265.1"/>
    <property type="molecule type" value="Genomic_DNA"/>
</dbReference>
<name>A0A2L2TM41_9HYPO</name>
<evidence type="ECO:0000313" key="3">
    <source>
        <dbReference type="Proteomes" id="UP000245910"/>
    </source>
</evidence>
<organism evidence="2 3">
    <name type="scientific">Fusarium venenatum</name>
    <dbReference type="NCBI Taxonomy" id="56646"/>
    <lineage>
        <taxon>Eukaryota</taxon>
        <taxon>Fungi</taxon>
        <taxon>Dikarya</taxon>
        <taxon>Ascomycota</taxon>
        <taxon>Pezizomycotina</taxon>
        <taxon>Sordariomycetes</taxon>
        <taxon>Hypocreomycetidae</taxon>
        <taxon>Hypocreales</taxon>
        <taxon>Nectriaceae</taxon>
        <taxon>Fusarium</taxon>
    </lineage>
</organism>
<keyword evidence="3" id="KW-1185">Reference proteome</keyword>
<evidence type="ECO:0000256" key="1">
    <source>
        <dbReference type="SAM" id="MobiDB-lite"/>
    </source>
</evidence>
<dbReference type="AlphaFoldDB" id="A0A2L2TM41"/>
<evidence type="ECO:0000313" key="2">
    <source>
        <dbReference type="EMBL" id="CEI60265.1"/>
    </source>
</evidence>
<reference evidence="3" key="1">
    <citation type="submission" date="2014-10" db="EMBL/GenBank/DDBJ databases">
        <authorList>
            <person name="King R."/>
        </authorList>
    </citation>
    <scope>NUCLEOTIDE SEQUENCE [LARGE SCALE GENOMIC DNA]</scope>
    <source>
        <strain evidence="3">A3/5</strain>
    </source>
</reference>
<proteinExistence type="predicted"/>
<protein>
    <submittedName>
        <fullName evidence="2">Uncharacterized protein</fullName>
    </submittedName>
</protein>
<dbReference type="OrthoDB" id="5104432at2759"/>
<sequence length="64" mass="6939">MPASTQSYKSDSLKLYNDRIQGWMADGGLDIQGRLLAGSRSGVQPPSPRPSKKKSAKTEPKAHI</sequence>
<accession>A0A2L2TM41</accession>
<dbReference type="Proteomes" id="UP000245910">
    <property type="component" value="Chromosome II"/>
</dbReference>
<feature type="region of interest" description="Disordered" evidence="1">
    <location>
        <begin position="35"/>
        <end position="64"/>
    </location>
</feature>